<dbReference type="PROSITE" id="PS50005">
    <property type="entry name" value="TPR"/>
    <property type="match status" value="1"/>
</dbReference>
<comment type="caution">
    <text evidence="3">The sequence shown here is derived from an EMBL/GenBank/DDBJ whole genome shotgun (WGS) entry which is preliminary data.</text>
</comment>
<dbReference type="RefSeq" id="WP_345496013.1">
    <property type="nucleotide sequence ID" value="NZ_BAABJM010000002.1"/>
</dbReference>
<dbReference type="InterPro" id="IPR027417">
    <property type="entry name" value="P-loop_NTPase"/>
</dbReference>
<dbReference type="Pfam" id="PF13181">
    <property type="entry name" value="TPR_8"/>
    <property type="match status" value="1"/>
</dbReference>
<dbReference type="InterPro" id="IPR002182">
    <property type="entry name" value="NB-ARC"/>
</dbReference>
<dbReference type="InterPro" id="IPR003593">
    <property type="entry name" value="AAA+_ATPase"/>
</dbReference>
<name>A0ABP9KEB6_9NOCA</name>
<evidence type="ECO:0000313" key="3">
    <source>
        <dbReference type="EMBL" id="GAA5055029.1"/>
    </source>
</evidence>
<dbReference type="Pfam" id="PF00931">
    <property type="entry name" value="NB-ARC"/>
    <property type="match status" value="1"/>
</dbReference>
<organism evidence="3 4">
    <name type="scientific">Nocardia callitridis</name>
    <dbReference type="NCBI Taxonomy" id="648753"/>
    <lineage>
        <taxon>Bacteria</taxon>
        <taxon>Bacillati</taxon>
        <taxon>Actinomycetota</taxon>
        <taxon>Actinomycetes</taxon>
        <taxon>Mycobacteriales</taxon>
        <taxon>Nocardiaceae</taxon>
        <taxon>Nocardia</taxon>
    </lineage>
</organism>
<dbReference type="SMART" id="SM00382">
    <property type="entry name" value="AAA"/>
    <property type="match status" value="1"/>
</dbReference>
<dbReference type="Gene3D" id="1.25.40.10">
    <property type="entry name" value="Tetratricopeptide repeat domain"/>
    <property type="match status" value="1"/>
</dbReference>
<sequence length="668" mass="72652">MTVTGQGLTTWTIEPPPALFVDRDQVLAMVRAAAENVRNTPATVALYGLSGIGKTMLMRRIATDLREQFDIGLSIDFQSSRHGGAVPLDDVLAGVLSDLGVEKRWIPDDLAGKARRFRAVTEGKRVLLLLDGVSDAGQVSILLPNSPHALVIAVSETALTELGDDGAIVHRVLGLAAEYGAELLTRLGVEQAATHPDLVWRLVALVDGSPGIIRILAGHLRSGRGPSLEELVENLDSRTSFAASTESLRLLDRELIGLFADVYDRLPPEAAVLYRVLGQLPGRMMSERIIAAALDLTIREIAQSRETLVGEHLLEQLGDEFGMLDLVRRHARLVAAREADPTELDRAVVRAMNAWLQDAIAGDFALGKERFRVGDVRPSPQARAFGSPAAAMAWFVGKHDDLLAVLRQAAAQEQHSLVWKLFQAMWPFYSTHPRRQAQREAADLAVAAAVADGDRAAEARMLCLRARAFWESGDFVAAEADLGRATESSRAENGPLFASVLDFVGQNNFQQGRYDNALESFEQSLAINERLGDERGIALQSQFRGRCLGKLGRGTQALVAFDRAARLIVPFDDARTASRIAFSRAKVQIALGQRQEAVASLHAARDFAAELGQSMLLADPLELLADIASGIEAPDVVRGYVEQVVQLHRQSGSPELAQWERHLEGLST</sequence>
<feature type="domain" description="AAA+ ATPase" evidence="2">
    <location>
        <begin position="40"/>
        <end position="174"/>
    </location>
</feature>
<evidence type="ECO:0000313" key="4">
    <source>
        <dbReference type="Proteomes" id="UP001500603"/>
    </source>
</evidence>
<proteinExistence type="predicted"/>
<dbReference type="Gene3D" id="3.40.50.300">
    <property type="entry name" value="P-loop containing nucleotide triphosphate hydrolases"/>
    <property type="match status" value="1"/>
</dbReference>
<protein>
    <recommendedName>
        <fullName evidence="2">AAA+ ATPase domain-containing protein</fullName>
    </recommendedName>
</protein>
<reference evidence="4" key="1">
    <citation type="journal article" date="2019" name="Int. J. Syst. Evol. Microbiol.">
        <title>The Global Catalogue of Microorganisms (GCM) 10K type strain sequencing project: providing services to taxonomists for standard genome sequencing and annotation.</title>
        <authorList>
            <consortium name="The Broad Institute Genomics Platform"/>
            <consortium name="The Broad Institute Genome Sequencing Center for Infectious Disease"/>
            <person name="Wu L."/>
            <person name="Ma J."/>
        </authorList>
    </citation>
    <scope>NUCLEOTIDE SEQUENCE [LARGE SCALE GENOMIC DNA]</scope>
    <source>
        <strain evidence="4">JCM 18298</strain>
    </source>
</reference>
<dbReference type="SMART" id="SM00028">
    <property type="entry name" value="TPR"/>
    <property type="match status" value="4"/>
</dbReference>
<keyword evidence="4" id="KW-1185">Reference proteome</keyword>
<dbReference type="Proteomes" id="UP001500603">
    <property type="component" value="Unassembled WGS sequence"/>
</dbReference>
<dbReference type="InterPro" id="IPR019734">
    <property type="entry name" value="TPR_rpt"/>
</dbReference>
<accession>A0ABP9KEB6</accession>
<dbReference type="PRINTS" id="PR00364">
    <property type="entry name" value="DISEASERSIST"/>
</dbReference>
<keyword evidence="1" id="KW-0802">TPR repeat</keyword>
<evidence type="ECO:0000256" key="1">
    <source>
        <dbReference type="PROSITE-ProRule" id="PRU00339"/>
    </source>
</evidence>
<evidence type="ECO:0000259" key="2">
    <source>
        <dbReference type="SMART" id="SM00382"/>
    </source>
</evidence>
<dbReference type="SUPFAM" id="SSF48452">
    <property type="entry name" value="TPR-like"/>
    <property type="match status" value="2"/>
</dbReference>
<dbReference type="EMBL" id="BAABJM010000002">
    <property type="protein sequence ID" value="GAA5055029.1"/>
    <property type="molecule type" value="Genomic_DNA"/>
</dbReference>
<dbReference type="InterPro" id="IPR011990">
    <property type="entry name" value="TPR-like_helical_dom_sf"/>
</dbReference>
<feature type="repeat" description="TPR" evidence="1">
    <location>
        <begin position="498"/>
        <end position="531"/>
    </location>
</feature>
<gene>
    <name evidence="3" type="ORF">GCM10023318_30620</name>
</gene>
<dbReference type="SUPFAM" id="SSF52540">
    <property type="entry name" value="P-loop containing nucleoside triphosphate hydrolases"/>
    <property type="match status" value="1"/>
</dbReference>